<dbReference type="Proteomes" id="UP000092460">
    <property type="component" value="Unassembled WGS sequence"/>
</dbReference>
<keyword evidence="1" id="KW-1133">Transmembrane helix</keyword>
<dbReference type="VEuPathDB" id="VectorBase:GPPI051474"/>
<feature type="transmembrane region" description="Helical" evidence="1">
    <location>
        <begin position="43"/>
        <end position="61"/>
    </location>
</feature>
<feature type="transmembrane region" description="Helical" evidence="1">
    <location>
        <begin position="5"/>
        <end position="23"/>
    </location>
</feature>
<protein>
    <submittedName>
        <fullName evidence="2">Uncharacterized protein</fullName>
    </submittedName>
</protein>
<evidence type="ECO:0000313" key="2">
    <source>
        <dbReference type="EnsemblMetazoa" id="GPPI051474-PA"/>
    </source>
</evidence>
<dbReference type="EMBL" id="JXJN01029362">
    <property type="status" value="NOT_ANNOTATED_CDS"/>
    <property type="molecule type" value="Genomic_DNA"/>
</dbReference>
<dbReference type="AlphaFoldDB" id="A0A1B0C7N5"/>
<accession>A0A1B0C7N5</accession>
<keyword evidence="1" id="KW-0812">Transmembrane</keyword>
<name>A0A1B0C7N5_9MUSC</name>
<reference evidence="2" key="2">
    <citation type="submission" date="2020-05" db="UniProtKB">
        <authorList>
            <consortium name="EnsemblMetazoa"/>
        </authorList>
    </citation>
    <scope>IDENTIFICATION</scope>
    <source>
        <strain evidence="2">IAEA</strain>
    </source>
</reference>
<keyword evidence="1" id="KW-0472">Membrane</keyword>
<evidence type="ECO:0000313" key="3">
    <source>
        <dbReference type="Proteomes" id="UP000092460"/>
    </source>
</evidence>
<evidence type="ECO:0000256" key="1">
    <source>
        <dbReference type="SAM" id="Phobius"/>
    </source>
</evidence>
<proteinExistence type="predicted"/>
<reference evidence="3" key="1">
    <citation type="submission" date="2015-01" db="EMBL/GenBank/DDBJ databases">
        <authorList>
            <person name="Aksoy S."/>
            <person name="Warren W."/>
            <person name="Wilson R.K."/>
        </authorList>
    </citation>
    <scope>NUCLEOTIDE SEQUENCE [LARGE SCALE GENOMIC DNA]</scope>
    <source>
        <strain evidence="3">IAEA</strain>
    </source>
</reference>
<organism evidence="2 3">
    <name type="scientific">Glossina palpalis gambiensis</name>
    <dbReference type="NCBI Taxonomy" id="67801"/>
    <lineage>
        <taxon>Eukaryota</taxon>
        <taxon>Metazoa</taxon>
        <taxon>Ecdysozoa</taxon>
        <taxon>Arthropoda</taxon>
        <taxon>Hexapoda</taxon>
        <taxon>Insecta</taxon>
        <taxon>Pterygota</taxon>
        <taxon>Neoptera</taxon>
        <taxon>Endopterygota</taxon>
        <taxon>Diptera</taxon>
        <taxon>Brachycera</taxon>
        <taxon>Muscomorpha</taxon>
        <taxon>Hippoboscoidea</taxon>
        <taxon>Glossinidae</taxon>
        <taxon>Glossina</taxon>
    </lineage>
</organism>
<keyword evidence="3" id="KW-1185">Reference proteome</keyword>
<dbReference type="EnsemblMetazoa" id="GPPI051474-RA">
    <property type="protein sequence ID" value="GPPI051474-PA"/>
    <property type="gene ID" value="GPPI051474"/>
</dbReference>
<sequence>MMKYFLEYWCSCWRVVIVVIVPFDFANELPDILSKSAVLEHSIASPLFVILAGSFASLLCLRIF</sequence>